<feature type="domain" description="Glycosyltransferase subfamily 4-like N-terminal" evidence="2">
    <location>
        <begin position="14"/>
        <end position="170"/>
    </location>
</feature>
<dbReference type="PANTHER" id="PTHR12526">
    <property type="entry name" value="GLYCOSYLTRANSFERASE"/>
    <property type="match status" value="1"/>
</dbReference>
<evidence type="ECO:0000259" key="2">
    <source>
        <dbReference type="Pfam" id="PF13439"/>
    </source>
</evidence>
<protein>
    <submittedName>
        <fullName evidence="3">Glycosyltransferase</fullName>
    </submittedName>
</protein>
<sequence length="379" mass="41491">MTYKIMHLIDTTGPGGAEDVFITLADKIRGLNTDSVAVIRGEGYVAKQLRTKGIEPIIIDSKGSFNVGFIKSLCQLIKQHNIGLIQSHLLGSNVYASIVGLITRTPVVATYHGMVDVSPNERFKRLKLWFMRNGIARFVAVSHSLQQKIQEHNLLVPERTSVIYNGIDTSLYSTTRVTRLKRELAIDNDTFLLGALGNVRKSKRYDVLVDTVNRLNQRGVNVAVVIAGDPKASIKDKLDAQMQSLGVTNIHFIGFIDDTAEYLQNLDGFVLSSDAEGFSISTIEAMATGLPVIATKCGGPQEIIQNEEQGALVDINADALADAIENSISTWHERKVNQQAIARVQDAFSQSAMVRAYAQLYSAVDTSFPSQAVNVEPIS</sequence>
<feature type="domain" description="Glycosyl transferase family 1" evidence="1">
    <location>
        <begin position="180"/>
        <end position="334"/>
    </location>
</feature>
<dbReference type="EMBL" id="CP039852">
    <property type="protein sequence ID" value="QCZ92923.1"/>
    <property type="molecule type" value="Genomic_DNA"/>
</dbReference>
<name>A0A5B7YCD4_9ALTE</name>
<dbReference type="KEGG" id="salk:FBQ74_05210"/>
<keyword evidence="4" id="KW-1185">Reference proteome</keyword>
<dbReference type="AlphaFoldDB" id="A0A5B7YCD4"/>
<proteinExistence type="predicted"/>
<dbReference type="SUPFAM" id="SSF53756">
    <property type="entry name" value="UDP-Glycosyltransferase/glycogen phosphorylase"/>
    <property type="match status" value="1"/>
</dbReference>
<evidence type="ECO:0000259" key="1">
    <source>
        <dbReference type="Pfam" id="PF00534"/>
    </source>
</evidence>
<dbReference type="GO" id="GO:0016757">
    <property type="term" value="F:glycosyltransferase activity"/>
    <property type="evidence" value="ECO:0007669"/>
    <property type="project" value="InterPro"/>
</dbReference>
<dbReference type="GO" id="GO:1901135">
    <property type="term" value="P:carbohydrate derivative metabolic process"/>
    <property type="evidence" value="ECO:0007669"/>
    <property type="project" value="UniProtKB-ARBA"/>
</dbReference>
<dbReference type="Pfam" id="PF00534">
    <property type="entry name" value="Glycos_transf_1"/>
    <property type="match status" value="1"/>
</dbReference>
<dbReference type="Pfam" id="PF13439">
    <property type="entry name" value="Glyco_transf_4"/>
    <property type="match status" value="1"/>
</dbReference>
<accession>A0A5B7YCD4</accession>
<dbReference type="PANTHER" id="PTHR12526:SF630">
    <property type="entry name" value="GLYCOSYLTRANSFERASE"/>
    <property type="match status" value="1"/>
</dbReference>
<evidence type="ECO:0000313" key="3">
    <source>
        <dbReference type="EMBL" id="QCZ92923.1"/>
    </source>
</evidence>
<keyword evidence="3" id="KW-0808">Transferase</keyword>
<dbReference type="InterPro" id="IPR028098">
    <property type="entry name" value="Glyco_trans_4-like_N"/>
</dbReference>
<dbReference type="InterPro" id="IPR001296">
    <property type="entry name" value="Glyco_trans_1"/>
</dbReference>
<organism evidence="3 4">
    <name type="scientific">Salinimonas iocasae</name>
    <dbReference type="NCBI Taxonomy" id="2572577"/>
    <lineage>
        <taxon>Bacteria</taxon>
        <taxon>Pseudomonadati</taxon>
        <taxon>Pseudomonadota</taxon>
        <taxon>Gammaproteobacteria</taxon>
        <taxon>Alteromonadales</taxon>
        <taxon>Alteromonadaceae</taxon>
        <taxon>Alteromonas/Salinimonas group</taxon>
        <taxon>Salinimonas</taxon>
    </lineage>
</organism>
<dbReference type="Proteomes" id="UP000304912">
    <property type="component" value="Chromosome"/>
</dbReference>
<dbReference type="Gene3D" id="3.40.50.2000">
    <property type="entry name" value="Glycogen Phosphorylase B"/>
    <property type="match status" value="2"/>
</dbReference>
<reference evidence="3 4" key="1">
    <citation type="submission" date="2019-04" db="EMBL/GenBank/DDBJ databases">
        <title>Salinimonas iocasae sp. nov., a halophilic bacterium isolated from the outer tube casing of tubeworms in Okinawa Trough.</title>
        <authorList>
            <person name="Zhang H."/>
            <person name="Wang H."/>
            <person name="Li C."/>
        </authorList>
    </citation>
    <scope>NUCLEOTIDE SEQUENCE [LARGE SCALE GENOMIC DNA]</scope>
    <source>
        <strain evidence="3 4">KX18D6</strain>
    </source>
</reference>
<evidence type="ECO:0000313" key="4">
    <source>
        <dbReference type="Proteomes" id="UP000304912"/>
    </source>
</evidence>
<gene>
    <name evidence="3" type="ORF">FBQ74_05210</name>
</gene>
<dbReference type="OrthoDB" id="9775208at2"/>